<comment type="similarity">
    <text evidence="1">Belongs to the ABC transporter superfamily.</text>
</comment>
<keyword evidence="4" id="KW-0067">ATP-binding</keyword>
<sequence length="291" mass="32160">MELEIHDVSKTYANGVQALKAVNLTIGKGMFGLLGPNGAGKSSIMRTIATLQTPDSGEIRFDGQNIFANPTEFRRQLGYLPQDFGVYANASATDMLDYFARLKGIRNAKERKNRIDELLDLVNLTEHCHKAVDTYSGGMRQRFGIAQVLLTNPKVIIVDEPTAGLDPAERNRFYSILHQLTDSAIVILSTHIVGDVTNLCGDMGILNRGAILARGKPDELVASIERQIWHKSVSRDELRQLRLAHKVISTRIVKGEIQATIQSDTAPATNFTQSAADLEDFYFSYVPELAV</sequence>
<dbReference type="InterPro" id="IPR017871">
    <property type="entry name" value="ABC_transporter-like_CS"/>
</dbReference>
<keyword evidence="7" id="KW-1185">Reference proteome</keyword>
<dbReference type="GO" id="GO:0016887">
    <property type="term" value="F:ATP hydrolysis activity"/>
    <property type="evidence" value="ECO:0007669"/>
    <property type="project" value="InterPro"/>
</dbReference>
<dbReference type="SUPFAM" id="SSF52540">
    <property type="entry name" value="P-loop containing nucleoside triphosphate hydrolases"/>
    <property type="match status" value="1"/>
</dbReference>
<keyword evidence="3" id="KW-0547">Nucleotide-binding</keyword>
<reference evidence="6 7" key="1">
    <citation type="submission" date="2013-07" db="EMBL/GenBank/DDBJ databases">
        <title>Comparative Genomic and Metabolomic Analysis of Twelve Strains of Pseudoalteromonas luteoviolacea.</title>
        <authorList>
            <person name="Vynne N.G."/>
            <person name="Mansson M."/>
            <person name="Gram L."/>
        </authorList>
    </citation>
    <scope>NUCLEOTIDE SEQUENCE [LARGE SCALE GENOMIC DNA]</scope>
    <source>
        <strain evidence="6 7">DSM 6061</strain>
    </source>
</reference>
<dbReference type="Proteomes" id="UP000076643">
    <property type="component" value="Unassembled WGS sequence"/>
</dbReference>
<name>A0A161XU92_9GAMM</name>
<dbReference type="PATRIC" id="fig|1365250.3.peg.3663"/>
<dbReference type="SMART" id="SM00382">
    <property type="entry name" value="AAA"/>
    <property type="match status" value="1"/>
</dbReference>
<evidence type="ECO:0000259" key="5">
    <source>
        <dbReference type="PROSITE" id="PS50893"/>
    </source>
</evidence>
<dbReference type="PANTHER" id="PTHR43335:SF2">
    <property type="entry name" value="ABC TRANSPORTER, ATP-BINDING PROTEIN"/>
    <property type="match status" value="1"/>
</dbReference>
<gene>
    <name evidence="6" type="ORF">N475_19800</name>
</gene>
<evidence type="ECO:0000313" key="6">
    <source>
        <dbReference type="EMBL" id="KZN33817.1"/>
    </source>
</evidence>
<dbReference type="CDD" id="cd03264">
    <property type="entry name" value="ABC_drug_resistance_like"/>
    <property type="match status" value="1"/>
</dbReference>
<dbReference type="AlphaFoldDB" id="A0A161XU92"/>
<evidence type="ECO:0000256" key="4">
    <source>
        <dbReference type="ARBA" id="ARBA00022840"/>
    </source>
</evidence>
<dbReference type="GO" id="GO:0005524">
    <property type="term" value="F:ATP binding"/>
    <property type="evidence" value="ECO:0007669"/>
    <property type="project" value="UniProtKB-KW"/>
</dbReference>
<dbReference type="PROSITE" id="PS50893">
    <property type="entry name" value="ABC_TRANSPORTER_2"/>
    <property type="match status" value="1"/>
</dbReference>
<feature type="domain" description="ABC transporter" evidence="5">
    <location>
        <begin position="3"/>
        <end position="233"/>
    </location>
</feature>
<evidence type="ECO:0000256" key="2">
    <source>
        <dbReference type="ARBA" id="ARBA00022448"/>
    </source>
</evidence>
<comment type="caution">
    <text evidence="6">The sequence shown here is derived from an EMBL/GenBank/DDBJ whole genome shotgun (WGS) entry which is preliminary data.</text>
</comment>
<proteinExistence type="inferred from homology"/>
<keyword evidence="2" id="KW-0813">Transport</keyword>
<evidence type="ECO:0000313" key="7">
    <source>
        <dbReference type="Proteomes" id="UP000076643"/>
    </source>
</evidence>
<accession>A0A161XU92</accession>
<dbReference type="EMBL" id="AUYB01000121">
    <property type="protein sequence ID" value="KZN33817.1"/>
    <property type="molecule type" value="Genomic_DNA"/>
</dbReference>
<evidence type="ECO:0000256" key="1">
    <source>
        <dbReference type="ARBA" id="ARBA00005417"/>
    </source>
</evidence>
<dbReference type="InterPro" id="IPR003439">
    <property type="entry name" value="ABC_transporter-like_ATP-bd"/>
</dbReference>
<dbReference type="InterPro" id="IPR027417">
    <property type="entry name" value="P-loop_NTPase"/>
</dbReference>
<protein>
    <recommendedName>
        <fullName evidence="5">ABC transporter domain-containing protein</fullName>
    </recommendedName>
</protein>
<dbReference type="InterPro" id="IPR003593">
    <property type="entry name" value="AAA+_ATPase"/>
</dbReference>
<dbReference type="Pfam" id="PF00005">
    <property type="entry name" value="ABC_tran"/>
    <property type="match status" value="1"/>
</dbReference>
<evidence type="ECO:0000256" key="3">
    <source>
        <dbReference type="ARBA" id="ARBA00022741"/>
    </source>
</evidence>
<dbReference type="Gene3D" id="3.40.50.300">
    <property type="entry name" value="P-loop containing nucleotide triphosphate hydrolases"/>
    <property type="match status" value="1"/>
</dbReference>
<dbReference type="PANTHER" id="PTHR43335">
    <property type="entry name" value="ABC TRANSPORTER, ATP-BINDING PROTEIN"/>
    <property type="match status" value="1"/>
</dbReference>
<organism evidence="6 7">
    <name type="scientific">Pseudoalteromonas luteoviolacea DSM 6061</name>
    <dbReference type="NCBI Taxonomy" id="1365250"/>
    <lineage>
        <taxon>Bacteria</taxon>
        <taxon>Pseudomonadati</taxon>
        <taxon>Pseudomonadota</taxon>
        <taxon>Gammaproteobacteria</taxon>
        <taxon>Alteromonadales</taxon>
        <taxon>Pseudoalteromonadaceae</taxon>
        <taxon>Pseudoalteromonas</taxon>
    </lineage>
</organism>
<dbReference type="RefSeq" id="WP_063365677.1">
    <property type="nucleotide sequence ID" value="NZ_AQHB01000049.1"/>
</dbReference>
<dbReference type="PROSITE" id="PS00211">
    <property type="entry name" value="ABC_TRANSPORTER_1"/>
    <property type="match status" value="1"/>
</dbReference>